<sequence>MSLVASDVKAPTPTSDSLDASLDRRRAVASPSRATPARPLSSADYFARLRTFADCASWTFGKNETLLGAVACASRGWKVVRGERDALTCETCGAALCYPKADGYDALDDRGKRALDEEMAGMLITGHDENCAWGETACGRAARAFPLAADDGTTRSDFASRVDGIARGKSQVPMCVDVLSVNCARGRVAGMSDDVADRARALVADARAHAEDAETSAAGDDRNADDSTPLERRTVVDHATLMALFGWSPVSVDDDASRRCYACALCGAMSPEWIFTSISATRKERMSASSKKQSAKRPKTTLAALRGAAGGSYGLGSTTSSTKTPFAPELRNEKSHSAKANWIAATAAASVESKLFMSIAGGGERGDAVPNAAPFGATTSSTPLFGSPRPVTAHDDAHDGSKFASVVVAAMTKKLAERTKKRRRVVSLDPDAKLEPPPGSTLFDVVNEHASYCPWIACERGLPGWRQTLDVLIPPKLSERSQDERARNFRVVDYVKAREMVRRYCGAGP</sequence>
<keyword evidence="4" id="KW-0862">Zinc</keyword>
<evidence type="ECO:0000259" key="7">
    <source>
        <dbReference type="Pfam" id="PF07967"/>
    </source>
</evidence>
<feature type="region of interest" description="Disordered" evidence="6">
    <location>
        <begin position="210"/>
        <end position="230"/>
    </location>
</feature>
<dbReference type="Pfam" id="PF07967">
    <property type="entry name" value="zf-C3HC"/>
    <property type="match status" value="1"/>
</dbReference>
<dbReference type="eggNOG" id="KOG4765">
    <property type="taxonomic scope" value="Eukaryota"/>
</dbReference>
<evidence type="ECO:0000256" key="1">
    <source>
        <dbReference type="ARBA" id="ARBA00004123"/>
    </source>
</evidence>
<dbReference type="PANTHER" id="PTHR15835:SF6">
    <property type="entry name" value="ZINC FINGER C3HC-TYPE PROTEIN 1"/>
    <property type="match status" value="1"/>
</dbReference>
<dbReference type="InterPro" id="IPR012935">
    <property type="entry name" value="NuBaID_N"/>
</dbReference>
<dbReference type="PANTHER" id="PTHR15835">
    <property type="entry name" value="NUCLEAR-INTERACTING PARTNER OF ALK"/>
    <property type="match status" value="1"/>
</dbReference>
<dbReference type="GO" id="GO:0008270">
    <property type="term" value="F:zinc ion binding"/>
    <property type="evidence" value="ECO:0007669"/>
    <property type="project" value="UniProtKB-KW"/>
</dbReference>
<keyword evidence="5" id="KW-0539">Nucleus</keyword>
<protein>
    <submittedName>
        <fullName evidence="9">C3HC zinc finger-like-domain-containing protein</fullName>
    </submittedName>
</protein>
<organism evidence="9">
    <name type="scientific">Ostreococcus tauri</name>
    <name type="common">Marine green alga</name>
    <dbReference type="NCBI Taxonomy" id="70448"/>
    <lineage>
        <taxon>Eukaryota</taxon>
        <taxon>Viridiplantae</taxon>
        <taxon>Chlorophyta</taxon>
        <taxon>Mamiellophyceae</taxon>
        <taxon>Mamiellales</taxon>
        <taxon>Bathycoccaceae</taxon>
        <taxon>Ostreococcus</taxon>
    </lineage>
</organism>
<keyword evidence="2" id="KW-0479">Metal-binding</keyword>
<feature type="domain" description="C3HC-type" evidence="7">
    <location>
        <begin position="39"/>
        <end position="176"/>
    </location>
</feature>
<gene>
    <name evidence="9" type="ORF">BE221DRAFT_193128</name>
</gene>
<feature type="domain" description="NuBaID C-terminal" evidence="8">
    <location>
        <begin position="239"/>
        <end position="458"/>
    </location>
</feature>
<reference evidence="9" key="1">
    <citation type="submission" date="2017-04" db="EMBL/GenBank/DDBJ databases">
        <title>Population genomics of picophytoplankton unveils novel chromosome hypervariability.</title>
        <authorList>
            <consortium name="DOE Joint Genome Institute"/>
            <person name="Blanc-Mathieu R."/>
            <person name="Krasovec M."/>
            <person name="Hebrard M."/>
            <person name="Yau S."/>
            <person name="Desgranges E."/>
            <person name="Martin J."/>
            <person name="Schackwitz W."/>
            <person name="Kuo A."/>
            <person name="Salin G."/>
            <person name="Donnadieu C."/>
            <person name="Desdevises Y."/>
            <person name="Sanchez-Ferandin S."/>
            <person name="Moreau H."/>
            <person name="Rivals E."/>
            <person name="Grigoriev I.V."/>
            <person name="Grimsley N."/>
            <person name="Eyre-Walker A."/>
            <person name="Piganeau G."/>
        </authorList>
    </citation>
    <scope>NUCLEOTIDE SEQUENCE [LARGE SCALE GENOMIC DNA]</scope>
    <source>
        <strain evidence="9">RCC 1115</strain>
    </source>
</reference>
<dbReference type="GO" id="GO:0005634">
    <property type="term" value="C:nucleus"/>
    <property type="evidence" value="ECO:0007669"/>
    <property type="project" value="UniProtKB-SubCell"/>
</dbReference>
<dbReference type="EMBL" id="KZ155790">
    <property type="protein sequence ID" value="OUS45442.1"/>
    <property type="molecule type" value="Genomic_DNA"/>
</dbReference>
<feature type="compositionally biased region" description="Basic and acidic residues" evidence="6">
    <location>
        <begin position="219"/>
        <end position="230"/>
    </location>
</feature>
<evidence type="ECO:0000256" key="5">
    <source>
        <dbReference type="ARBA" id="ARBA00023242"/>
    </source>
</evidence>
<evidence type="ECO:0000256" key="2">
    <source>
        <dbReference type="ARBA" id="ARBA00022723"/>
    </source>
</evidence>
<name>A0A1Y5IE89_OSTTA</name>
<dbReference type="Proteomes" id="UP000195557">
    <property type="component" value="Unassembled WGS sequence"/>
</dbReference>
<comment type="subcellular location">
    <subcellularLocation>
        <location evidence="1">Nucleus</location>
    </subcellularLocation>
</comment>
<keyword evidence="3" id="KW-0863">Zinc-finger</keyword>
<proteinExistence type="predicted"/>
<accession>A0A1Y5IE89</accession>
<dbReference type="AlphaFoldDB" id="A0A1Y5IE89"/>
<evidence type="ECO:0000313" key="9">
    <source>
        <dbReference type="EMBL" id="OUS45442.1"/>
    </source>
</evidence>
<feature type="region of interest" description="Disordered" evidence="6">
    <location>
        <begin position="1"/>
        <end position="38"/>
    </location>
</feature>
<evidence type="ECO:0000256" key="6">
    <source>
        <dbReference type="SAM" id="MobiDB-lite"/>
    </source>
</evidence>
<evidence type="ECO:0000259" key="8">
    <source>
        <dbReference type="Pfam" id="PF08600"/>
    </source>
</evidence>
<evidence type="ECO:0000256" key="3">
    <source>
        <dbReference type="ARBA" id="ARBA00022771"/>
    </source>
</evidence>
<dbReference type="InterPro" id="IPR013909">
    <property type="entry name" value="NuBaID_C"/>
</dbReference>
<evidence type="ECO:0000256" key="4">
    <source>
        <dbReference type="ARBA" id="ARBA00022833"/>
    </source>
</evidence>
<dbReference type="Pfam" id="PF08600">
    <property type="entry name" value="NuBaID_C"/>
    <property type="match status" value="1"/>
</dbReference>